<feature type="binding site" evidence="7">
    <location>
        <position position="166"/>
    </location>
    <ligand>
        <name>3-phosphoshikimate</name>
        <dbReference type="ChEBI" id="CHEBI:145989"/>
    </ligand>
</feature>
<dbReference type="NCBIfam" id="TIGR01356">
    <property type="entry name" value="aroA"/>
    <property type="match status" value="1"/>
</dbReference>
<dbReference type="CDD" id="cd01556">
    <property type="entry name" value="EPSP_synthase"/>
    <property type="match status" value="1"/>
</dbReference>
<keyword evidence="7" id="KW-0963">Cytoplasm</keyword>
<comment type="pathway">
    <text evidence="1 7">Metabolic intermediate biosynthesis; chorismate biosynthesis; chorismate from D-erythrose 4-phosphate and phosphoenolpyruvate: step 6/7.</text>
</comment>
<evidence type="ECO:0000256" key="5">
    <source>
        <dbReference type="ARBA" id="ARBA00023141"/>
    </source>
</evidence>
<dbReference type="EC" id="2.5.1.19" evidence="7"/>
<dbReference type="PATRIC" id="fig|1121448.10.peg.595"/>
<dbReference type="Pfam" id="PF00275">
    <property type="entry name" value="EPSP_synthase"/>
    <property type="match status" value="1"/>
</dbReference>
<feature type="binding site" evidence="7">
    <location>
        <position position="194"/>
    </location>
    <ligand>
        <name>3-phosphoshikimate</name>
        <dbReference type="ChEBI" id="CHEBI:145989"/>
    </ligand>
</feature>
<reference evidence="10" key="2">
    <citation type="submission" date="2013-07" db="EMBL/GenBank/DDBJ databases">
        <authorList>
            <person name="Morais-Silva F.O."/>
            <person name="Rezende A.M."/>
            <person name="Pimentel C."/>
            <person name="Resende D.M."/>
            <person name="Santos C.I."/>
            <person name="Clemente C."/>
            <person name="de Oliveira L.M."/>
            <person name="da Silva S.M."/>
            <person name="Costa D.A."/>
            <person name="Varela-Raposo A."/>
            <person name="Horacio E.C.A."/>
            <person name="Matos M."/>
            <person name="Flores O."/>
            <person name="Ruiz J.C."/>
            <person name="Rodrigues-Pousada C."/>
        </authorList>
    </citation>
    <scope>NUCLEOTIDE SEQUENCE [LARGE SCALE GENOMIC DNA]</scope>
    <source>
        <strain evidence="10">ATCC 19364 / DSM 1382 / NCIMB 9332 / VKM B-1759</strain>
    </source>
</reference>
<comment type="catalytic activity">
    <reaction evidence="6">
        <text>3-phosphoshikimate + phosphoenolpyruvate = 5-O-(1-carboxyvinyl)-3-phosphoshikimate + phosphate</text>
        <dbReference type="Rhea" id="RHEA:21256"/>
        <dbReference type="ChEBI" id="CHEBI:43474"/>
        <dbReference type="ChEBI" id="CHEBI:57701"/>
        <dbReference type="ChEBI" id="CHEBI:58702"/>
        <dbReference type="ChEBI" id="CHEBI:145989"/>
        <dbReference type="EC" id="2.5.1.19"/>
    </reaction>
    <physiologicalReaction direction="left-to-right" evidence="6">
        <dbReference type="Rhea" id="RHEA:21257"/>
    </physiologicalReaction>
</comment>
<dbReference type="InterPro" id="IPR023193">
    <property type="entry name" value="EPSP_synthase_CS"/>
</dbReference>
<dbReference type="GO" id="GO:0005737">
    <property type="term" value="C:cytoplasm"/>
    <property type="evidence" value="ECO:0007669"/>
    <property type="project" value="UniProtKB-SubCell"/>
</dbReference>
<dbReference type="eggNOG" id="COG0128">
    <property type="taxonomic scope" value="Bacteria"/>
</dbReference>
<feature type="binding site" evidence="7">
    <location>
        <position position="362"/>
    </location>
    <ligand>
        <name>phosphoenolpyruvate</name>
        <dbReference type="ChEBI" id="CHEBI:58702"/>
    </ligand>
</feature>
<dbReference type="RefSeq" id="WP_021759156.1">
    <property type="nucleotide sequence ID" value="NC_022444.1"/>
</dbReference>
<evidence type="ECO:0000256" key="1">
    <source>
        <dbReference type="ARBA" id="ARBA00004811"/>
    </source>
</evidence>
<dbReference type="PANTHER" id="PTHR21090">
    <property type="entry name" value="AROM/DEHYDROQUINATE SYNTHASE"/>
    <property type="match status" value="1"/>
</dbReference>
<feature type="binding site" evidence="7">
    <location>
        <position position="119"/>
    </location>
    <ligand>
        <name>phosphoenolpyruvate</name>
        <dbReference type="ChEBI" id="CHEBI:58702"/>
    </ligand>
</feature>
<accession>T2G891</accession>
<dbReference type="HOGENOM" id="CLU_024321_0_0_7"/>
<protein>
    <recommendedName>
        <fullName evidence="7">3-phosphoshikimate 1-carboxyvinyltransferase</fullName>
        <ecNumber evidence="7">2.5.1.19</ecNumber>
    </recommendedName>
    <alternativeName>
        <fullName evidence="7">5-enolpyruvylshikimate-3-phosphate synthase</fullName>
        <shortName evidence="7">EPSP synthase</shortName>
        <shortName evidence="7">EPSPS</shortName>
    </alternativeName>
</protein>
<comment type="subunit">
    <text evidence="7">Monomer.</text>
</comment>
<dbReference type="EMBL" id="CP006585">
    <property type="protein sequence ID" value="AGW12503.1"/>
    <property type="molecule type" value="Genomic_DNA"/>
</dbReference>
<keyword evidence="5 7" id="KW-0057">Aromatic amino acid biosynthesis</keyword>
<dbReference type="PIRSF" id="PIRSF000505">
    <property type="entry name" value="EPSPS"/>
    <property type="match status" value="1"/>
</dbReference>
<evidence type="ECO:0000256" key="7">
    <source>
        <dbReference type="HAMAP-Rule" id="MF_00210"/>
    </source>
</evidence>
<evidence type="ECO:0000259" key="8">
    <source>
        <dbReference type="Pfam" id="PF00275"/>
    </source>
</evidence>
<sequence>MTASPTPAVVTAPASKSVSHRACLCAALAGGVSTIRNVLESEDLARTAAVLAAMGARITRQGPGAYAVTGLDGHPTGGDDTPADLDVGESGTTCRLVTAIAAAGQGRFRLHGRGRMHDRPIAPLARALESQGTVFQWEGTPGNPPCIIEAQGLAGGDVEIDLEESSQYLSGLLLAAPMAREASRIHVSGKKAVSWPYVSLTLQAMQDFGVDVTVQELQDDVWSTVEWQTLTQITPGRFRFLVAPGAYQSCDYVVEGDWSNASYFLAAGVLGAASMGPVTVQGLRRDSLQGDRAILTCLEAMGASPRWEGRTLTMEPTALHGAELDMGTCPDIVPTVAVAAAFASSPTVIRNVAHLRIKECDRLDAVATELRRIGTQVEILDDGLRILPQPVPEAVLRTGVDCLTYNDHRLAMCLSLFERRGIAVRLDTPHVVSKSFPGFWDAWKIVRTQHGASA</sequence>
<feature type="binding site" evidence="7">
    <location>
        <position position="409"/>
    </location>
    <ligand>
        <name>phosphoenolpyruvate</name>
        <dbReference type="ChEBI" id="CHEBI:58702"/>
    </ligand>
</feature>
<comment type="function">
    <text evidence="7">Catalyzes the transfer of the enolpyruvyl moiety of phosphoenolpyruvate (PEP) to the 5-hydroxyl of shikimate-3-phosphate (S3P) to produce enolpyruvyl shikimate-3-phosphate and inorganic phosphate.</text>
</comment>
<dbReference type="Proteomes" id="UP000016587">
    <property type="component" value="Chromosome"/>
</dbReference>
<dbReference type="InterPro" id="IPR013792">
    <property type="entry name" value="RNA3'P_cycl/enolpyr_Trfase_a/b"/>
</dbReference>
<feature type="binding site" evidence="7">
    <location>
        <position position="167"/>
    </location>
    <ligand>
        <name>3-phosphoshikimate</name>
        <dbReference type="ChEBI" id="CHEBI:145989"/>
    </ligand>
</feature>
<dbReference type="InterPro" id="IPR001986">
    <property type="entry name" value="Enolpyruvate_Tfrase_dom"/>
</dbReference>
<comment type="caution">
    <text evidence="7">Lacks conserved residue(s) required for the propagation of feature annotation.</text>
</comment>
<keyword evidence="10" id="KW-1185">Reference proteome</keyword>
<feature type="binding site" evidence="7">
    <location>
        <position position="91"/>
    </location>
    <ligand>
        <name>phosphoenolpyruvate</name>
        <dbReference type="ChEBI" id="CHEBI:58702"/>
    </ligand>
</feature>
<dbReference type="GO" id="GO:0008652">
    <property type="term" value="P:amino acid biosynthetic process"/>
    <property type="evidence" value="ECO:0007669"/>
    <property type="project" value="UniProtKB-KW"/>
</dbReference>
<name>T2G891_MEGG1</name>
<dbReference type="PROSITE" id="PS00885">
    <property type="entry name" value="EPSP_SYNTHASE_2"/>
    <property type="match status" value="1"/>
</dbReference>
<feature type="binding site" evidence="7">
    <location>
        <position position="17"/>
    </location>
    <ligand>
        <name>3-phosphoshikimate</name>
        <dbReference type="ChEBI" id="CHEBI:145989"/>
    </ligand>
</feature>
<evidence type="ECO:0000313" key="9">
    <source>
        <dbReference type="EMBL" id="AGW12503.1"/>
    </source>
</evidence>
<dbReference type="UniPathway" id="UPA00053">
    <property type="reaction ID" value="UER00089"/>
</dbReference>
<feature type="active site" description="Proton acceptor" evidence="7">
    <location>
        <position position="331"/>
    </location>
</feature>
<dbReference type="Gene3D" id="3.65.10.10">
    <property type="entry name" value="Enolpyruvate transferase domain"/>
    <property type="match status" value="2"/>
</dbReference>
<dbReference type="OrthoDB" id="9809920at2"/>
<feature type="binding site" evidence="7">
    <location>
        <position position="358"/>
    </location>
    <ligand>
        <name>3-phosphoshikimate</name>
        <dbReference type="ChEBI" id="CHEBI:145989"/>
    </ligand>
</feature>
<keyword evidence="3 7" id="KW-0028">Amino-acid biosynthesis</keyword>
<feature type="binding site" evidence="7">
    <location>
        <position position="21"/>
    </location>
    <ligand>
        <name>3-phosphoshikimate</name>
        <dbReference type="ChEBI" id="CHEBI:145989"/>
    </ligand>
</feature>
<evidence type="ECO:0000256" key="2">
    <source>
        <dbReference type="ARBA" id="ARBA00009948"/>
    </source>
</evidence>
<feature type="binding site" evidence="7">
    <location>
        <position position="434"/>
    </location>
    <ligand>
        <name>phosphoenolpyruvate</name>
        <dbReference type="ChEBI" id="CHEBI:58702"/>
    </ligand>
</feature>
<evidence type="ECO:0000256" key="6">
    <source>
        <dbReference type="ARBA" id="ARBA00044633"/>
    </source>
</evidence>
<organism evidence="9 10">
    <name type="scientific">Megalodesulfovibrio gigas (strain ATCC 19364 / DSM 1382 / NCIMB 9332 / VKM B-1759)</name>
    <name type="common">Desulfovibrio gigas</name>
    <dbReference type="NCBI Taxonomy" id="1121448"/>
    <lineage>
        <taxon>Bacteria</taxon>
        <taxon>Pseudomonadati</taxon>
        <taxon>Thermodesulfobacteriota</taxon>
        <taxon>Desulfovibrionia</taxon>
        <taxon>Desulfovibrionales</taxon>
        <taxon>Desulfovibrionaceae</taxon>
        <taxon>Megalodesulfovibrio</taxon>
    </lineage>
</organism>
<dbReference type="InterPro" id="IPR006264">
    <property type="entry name" value="EPSP_synthase"/>
</dbReference>
<evidence type="ECO:0000313" key="10">
    <source>
        <dbReference type="Proteomes" id="UP000016587"/>
    </source>
</evidence>
<feature type="binding site" evidence="7">
    <location>
        <position position="331"/>
    </location>
    <ligand>
        <name>3-phosphoshikimate</name>
        <dbReference type="ChEBI" id="CHEBI:145989"/>
    </ligand>
</feature>
<feature type="binding site" evidence="7">
    <location>
        <position position="167"/>
    </location>
    <ligand>
        <name>phosphoenolpyruvate</name>
        <dbReference type="ChEBI" id="CHEBI:58702"/>
    </ligand>
</feature>
<comment type="similarity">
    <text evidence="2 7">Belongs to the EPSP synthase family.</text>
</comment>
<evidence type="ECO:0000256" key="3">
    <source>
        <dbReference type="ARBA" id="ARBA00022605"/>
    </source>
</evidence>
<dbReference type="KEGG" id="dgg:DGI_0595"/>
<feature type="binding site" evidence="7">
    <location>
        <position position="16"/>
    </location>
    <ligand>
        <name>phosphoenolpyruvate</name>
        <dbReference type="ChEBI" id="CHEBI:58702"/>
    </ligand>
</feature>
<comment type="subcellular location">
    <subcellularLocation>
        <location evidence="7">Cytoplasm</location>
    </subcellularLocation>
</comment>
<dbReference type="InterPro" id="IPR036968">
    <property type="entry name" value="Enolpyruvate_Tfrase_sf"/>
</dbReference>
<proteinExistence type="inferred from homology"/>
<gene>
    <name evidence="7" type="primary">aroA</name>
    <name evidence="9" type="ORF">DGI_0595</name>
</gene>
<dbReference type="GO" id="GO:0009073">
    <property type="term" value="P:aromatic amino acid family biosynthetic process"/>
    <property type="evidence" value="ECO:0007669"/>
    <property type="project" value="UniProtKB-KW"/>
</dbReference>
<feature type="binding site" evidence="7">
    <location>
        <position position="16"/>
    </location>
    <ligand>
        <name>3-phosphoshikimate</name>
        <dbReference type="ChEBI" id="CHEBI:145989"/>
    </ligand>
</feature>
<dbReference type="GO" id="GO:0009423">
    <property type="term" value="P:chorismate biosynthetic process"/>
    <property type="evidence" value="ECO:0007669"/>
    <property type="project" value="UniProtKB-UniRule"/>
</dbReference>
<reference evidence="9 10" key="1">
    <citation type="journal article" date="2013" name="J. Bacteriol.">
        <title>Roles of HynAB and Ech, the only two hydrogenases found in the model sulfate reducer Desulfovibrio gigas.</title>
        <authorList>
            <person name="Morais-Silva F.O."/>
            <person name="Santos C.I."/>
            <person name="Rodrigues R."/>
            <person name="Pereira I.A."/>
            <person name="Rodrigues-Pousada C."/>
        </authorList>
    </citation>
    <scope>NUCLEOTIDE SEQUENCE [LARGE SCALE GENOMIC DNA]</scope>
    <source>
        <strain evidence="10">ATCC 19364 / DSM 1382 / NCIMB 9332 / VKM B-1759</strain>
    </source>
</reference>
<keyword evidence="4 7" id="KW-0808">Transferase</keyword>
<dbReference type="PANTHER" id="PTHR21090:SF5">
    <property type="entry name" value="PENTAFUNCTIONAL AROM POLYPEPTIDE"/>
    <property type="match status" value="1"/>
</dbReference>
<feature type="domain" description="Enolpyruvate transferase" evidence="8">
    <location>
        <begin position="8"/>
        <end position="442"/>
    </location>
</feature>
<evidence type="ECO:0000256" key="4">
    <source>
        <dbReference type="ARBA" id="ARBA00022679"/>
    </source>
</evidence>
<dbReference type="SUPFAM" id="SSF55205">
    <property type="entry name" value="EPT/RTPC-like"/>
    <property type="match status" value="1"/>
</dbReference>
<dbReference type="STRING" id="1121448.DGI_0595"/>
<feature type="binding site" evidence="7">
    <location>
        <position position="165"/>
    </location>
    <ligand>
        <name>3-phosphoshikimate</name>
        <dbReference type="ChEBI" id="CHEBI:145989"/>
    </ligand>
</feature>
<dbReference type="AlphaFoldDB" id="T2G891"/>
<dbReference type="GO" id="GO:0003866">
    <property type="term" value="F:3-phosphoshikimate 1-carboxyvinyltransferase activity"/>
    <property type="evidence" value="ECO:0007669"/>
    <property type="project" value="UniProtKB-UniRule"/>
</dbReference>
<dbReference type="HAMAP" id="MF_00210">
    <property type="entry name" value="EPSP_synth"/>
    <property type="match status" value="1"/>
</dbReference>